<dbReference type="Pfam" id="PF08245">
    <property type="entry name" value="Mur_ligase_M"/>
    <property type="match status" value="1"/>
</dbReference>
<proteinExistence type="inferred from homology"/>
<organism evidence="18 19">
    <name type="scientific">Cytobacillus citreus</name>
    <dbReference type="NCBI Taxonomy" id="2833586"/>
    <lineage>
        <taxon>Bacteria</taxon>
        <taxon>Bacillati</taxon>
        <taxon>Bacillota</taxon>
        <taxon>Bacilli</taxon>
        <taxon>Bacillales</taxon>
        <taxon>Bacillaceae</taxon>
        <taxon>Cytobacillus</taxon>
    </lineage>
</organism>
<evidence type="ECO:0000259" key="15">
    <source>
        <dbReference type="Pfam" id="PF01225"/>
    </source>
</evidence>
<dbReference type="Gene3D" id="3.40.50.720">
    <property type="entry name" value="NAD(P)-binding Rossmann-like Domain"/>
    <property type="match status" value="1"/>
</dbReference>
<feature type="domain" description="Mur ligase central" evidence="17">
    <location>
        <begin position="106"/>
        <end position="274"/>
    </location>
</feature>
<dbReference type="Pfam" id="PF02875">
    <property type="entry name" value="Mur_ligase_C"/>
    <property type="match status" value="1"/>
</dbReference>
<dbReference type="InterPro" id="IPR004101">
    <property type="entry name" value="Mur_ligase_C"/>
</dbReference>
<dbReference type="SUPFAM" id="SSF53623">
    <property type="entry name" value="MurD-like peptide ligases, catalytic domain"/>
    <property type="match status" value="1"/>
</dbReference>
<dbReference type="EMBL" id="JAGYPM010000003">
    <property type="protein sequence ID" value="MBS4191660.1"/>
    <property type="molecule type" value="Genomic_DNA"/>
</dbReference>
<evidence type="ECO:0000256" key="2">
    <source>
        <dbReference type="ARBA" id="ARBA00004752"/>
    </source>
</evidence>
<dbReference type="InterPro" id="IPR036615">
    <property type="entry name" value="Mur_ligase_C_dom_sf"/>
</dbReference>
<dbReference type="NCBIfam" id="TIGR01082">
    <property type="entry name" value="murC"/>
    <property type="match status" value="1"/>
</dbReference>
<dbReference type="InterPro" id="IPR050061">
    <property type="entry name" value="MurCDEF_pg_biosynth"/>
</dbReference>
<dbReference type="EC" id="6.3.2.8" evidence="3 14"/>
<dbReference type="GO" id="GO:0008763">
    <property type="term" value="F:UDP-N-acetylmuramate-L-alanine ligase activity"/>
    <property type="evidence" value="ECO:0007669"/>
    <property type="project" value="UniProtKB-EC"/>
</dbReference>
<feature type="domain" description="Mur ligase C-terminal" evidence="16">
    <location>
        <begin position="298"/>
        <end position="418"/>
    </location>
</feature>
<evidence type="ECO:0000256" key="4">
    <source>
        <dbReference type="ARBA" id="ARBA00022490"/>
    </source>
</evidence>
<comment type="similarity">
    <text evidence="14">Belongs to the MurCDEF family.</text>
</comment>
<dbReference type="PANTHER" id="PTHR43445">
    <property type="entry name" value="UDP-N-ACETYLMURAMATE--L-ALANINE LIGASE-RELATED"/>
    <property type="match status" value="1"/>
</dbReference>
<dbReference type="Pfam" id="PF01225">
    <property type="entry name" value="Mur_ligase"/>
    <property type="match status" value="1"/>
</dbReference>
<dbReference type="SUPFAM" id="SSF51984">
    <property type="entry name" value="MurCD N-terminal domain"/>
    <property type="match status" value="1"/>
</dbReference>
<evidence type="ECO:0000259" key="17">
    <source>
        <dbReference type="Pfam" id="PF08245"/>
    </source>
</evidence>
<dbReference type="SUPFAM" id="SSF53244">
    <property type="entry name" value="MurD-like peptide ligases, peptide-binding domain"/>
    <property type="match status" value="1"/>
</dbReference>
<evidence type="ECO:0000256" key="8">
    <source>
        <dbReference type="ARBA" id="ARBA00022840"/>
    </source>
</evidence>
<sequence length="433" mass="49048">MTIYHFVGIKGSGMSALAQILHDMKFEVQGSDYEKHFFTQRALEQSGIKILPFQKENIKPGMTIIAGNAFPDSHEEIQEAMELGLPVIRYHRFLGDFLKRFTSVAVTGAHGKTSTTGLLAHVMKGAKPTSFLIGDGTGSGDENAEFFVFEACEYRRHFLSYFPDYAIMTNIDFDHPDYFANIDDVFSAFQEMAWQVNKGIFACGDDEQLQRIQAKVPVVFYGFGEENDFQARNIIKTTEGTTFDVFVRNTFFETFFIPAFGDHNILNSLAVIALCQYEEIDAHIVQDYLKSFSGVKRRFTEKQVGTQIIIDDYAHHPTEIKATIDAARQKYPEREIIFVFQPHTFTRTQAFLDDFAESLNLADKVYICEIFGSARENHGKLSIKDLIGKIPGAEKIIEEETAVLKSHENSVIIFMGAGDVQKFQEAYESQLLL</sequence>
<name>A0ABS5NV04_9BACI</name>
<dbReference type="Gene3D" id="3.90.190.20">
    <property type="entry name" value="Mur ligase, C-terminal domain"/>
    <property type="match status" value="1"/>
</dbReference>
<keyword evidence="6 14" id="KW-0132">Cell division</keyword>
<evidence type="ECO:0000259" key="16">
    <source>
        <dbReference type="Pfam" id="PF02875"/>
    </source>
</evidence>
<dbReference type="InterPro" id="IPR005758">
    <property type="entry name" value="UDP-N-AcMur_Ala_ligase_MurC"/>
</dbReference>
<evidence type="ECO:0000256" key="13">
    <source>
        <dbReference type="ARBA" id="ARBA00047833"/>
    </source>
</evidence>
<protein>
    <recommendedName>
        <fullName evidence="3 14">UDP-N-acetylmuramate--L-alanine ligase</fullName>
        <ecNumber evidence="3 14">6.3.2.8</ecNumber>
    </recommendedName>
    <alternativeName>
        <fullName evidence="14">UDP-N-acetylmuramoyl-L-alanine synthetase</fullName>
    </alternativeName>
</protein>
<comment type="function">
    <text evidence="14">Cell wall formation.</text>
</comment>
<dbReference type="Gene3D" id="3.40.1190.10">
    <property type="entry name" value="Mur-like, catalytic domain"/>
    <property type="match status" value="1"/>
</dbReference>
<dbReference type="InterPro" id="IPR036565">
    <property type="entry name" value="Mur-like_cat_sf"/>
</dbReference>
<evidence type="ECO:0000256" key="1">
    <source>
        <dbReference type="ARBA" id="ARBA00004496"/>
    </source>
</evidence>
<comment type="caution">
    <text evidence="18">The sequence shown here is derived from an EMBL/GenBank/DDBJ whole genome shotgun (WGS) entry which is preliminary data.</text>
</comment>
<dbReference type="RefSeq" id="WP_213103081.1">
    <property type="nucleotide sequence ID" value="NZ_JAGYPM010000003.1"/>
</dbReference>
<evidence type="ECO:0000256" key="14">
    <source>
        <dbReference type="HAMAP-Rule" id="MF_00046"/>
    </source>
</evidence>
<evidence type="ECO:0000256" key="12">
    <source>
        <dbReference type="ARBA" id="ARBA00023316"/>
    </source>
</evidence>
<evidence type="ECO:0000256" key="5">
    <source>
        <dbReference type="ARBA" id="ARBA00022598"/>
    </source>
</evidence>
<evidence type="ECO:0000313" key="18">
    <source>
        <dbReference type="EMBL" id="MBS4191660.1"/>
    </source>
</evidence>
<comment type="subcellular location">
    <subcellularLocation>
        <location evidence="1 14">Cytoplasm</location>
    </subcellularLocation>
</comment>
<evidence type="ECO:0000256" key="9">
    <source>
        <dbReference type="ARBA" id="ARBA00022960"/>
    </source>
</evidence>
<dbReference type="HAMAP" id="MF_00046">
    <property type="entry name" value="MurC"/>
    <property type="match status" value="1"/>
</dbReference>
<evidence type="ECO:0000313" key="19">
    <source>
        <dbReference type="Proteomes" id="UP000681027"/>
    </source>
</evidence>
<dbReference type="Proteomes" id="UP000681027">
    <property type="component" value="Unassembled WGS sequence"/>
</dbReference>
<evidence type="ECO:0000256" key="3">
    <source>
        <dbReference type="ARBA" id="ARBA00012211"/>
    </source>
</evidence>
<dbReference type="InterPro" id="IPR013221">
    <property type="entry name" value="Mur_ligase_cen"/>
</dbReference>
<keyword evidence="19" id="KW-1185">Reference proteome</keyword>
<keyword evidence="5 14" id="KW-0436">Ligase</keyword>
<evidence type="ECO:0000256" key="10">
    <source>
        <dbReference type="ARBA" id="ARBA00022984"/>
    </source>
</evidence>
<evidence type="ECO:0000256" key="6">
    <source>
        <dbReference type="ARBA" id="ARBA00022618"/>
    </source>
</evidence>
<keyword evidence="8 14" id="KW-0067">ATP-binding</keyword>
<keyword evidence="7 14" id="KW-0547">Nucleotide-binding</keyword>
<keyword evidence="4 14" id="KW-0963">Cytoplasm</keyword>
<feature type="binding site" evidence="14">
    <location>
        <begin position="108"/>
        <end position="114"/>
    </location>
    <ligand>
        <name>ATP</name>
        <dbReference type="ChEBI" id="CHEBI:30616"/>
    </ligand>
</feature>
<feature type="domain" description="Mur ligase N-terminal catalytic" evidence="15">
    <location>
        <begin position="4"/>
        <end position="101"/>
    </location>
</feature>
<keyword evidence="10 14" id="KW-0573">Peptidoglycan synthesis</keyword>
<dbReference type="InterPro" id="IPR000713">
    <property type="entry name" value="Mur_ligase_N"/>
</dbReference>
<comment type="catalytic activity">
    <reaction evidence="13 14">
        <text>UDP-N-acetyl-alpha-D-muramate + L-alanine + ATP = UDP-N-acetyl-alpha-D-muramoyl-L-alanine + ADP + phosphate + H(+)</text>
        <dbReference type="Rhea" id="RHEA:23372"/>
        <dbReference type="ChEBI" id="CHEBI:15378"/>
        <dbReference type="ChEBI" id="CHEBI:30616"/>
        <dbReference type="ChEBI" id="CHEBI:43474"/>
        <dbReference type="ChEBI" id="CHEBI:57972"/>
        <dbReference type="ChEBI" id="CHEBI:70757"/>
        <dbReference type="ChEBI" id="CHEBI:83898"/>
        <dbReference type="ChEBI" id="CHEBI:456216"/>
        <dbReference type="EC" id="6.3.2.8"/>
    </reaction>
</comment>
<keyword evidence="12 14" id="KW-0961">Cell wall biogenesis/degradation</keyword>
<accession>A0ABS5NV04</accession>
<keyword evidence="11 14" id="KW-0131">Cell cycle</keyword>
<evidence type="ECO:0000256" key="11">
    <source>
        <dbReference type="ARBA" id="ARBA00023306"/>
    </source>
</evidence>
<dbReference type="PANTHER" id="PTHR43445:SF3">
    <property type="entry name" value="UDP-N-ACETYLMURAMATE--L-ALANINE LIGASE"/>
    <property type="match status" value="1"/>
</dbReference>
<keyword evidence="9 14" id="KW-0133">Cell shape</keyword>
<comment type="pathway">
    <text evidence="2 14">Cell wall biogenesis; peptidoglycan biosynthesis.</text>
</comment>
<gene>
    <name evidence="14" type="primary">murC</name>
    <name evidence="18" type="ORF">KHA94_15830</name>
</gene>
<reference evidence="18 19" key="1">
    <citation type="submission" date="2021-05" db="EMBL/GenBank/DDBJ databases">
        <title>Novel Bacillus species.</title>
        <authorList>
            <person name="Liu G."/>
        </authorList>
    </citation>
    <scope>NUCLEOTIDE SEQUENCE [LARGE SCALE GENOMIC DNA]</scope>
    <source>
        <strain evidence="18 19">FJAT-49705</strain>
    </source>
</reference>
<evidence type="ECO:0000256" key="7">
    <source>
        <dbReference type="ARBA" id="ARBA00022741"/>
    </source>
</evidence>